<gene>
    <name evidence="5" type="primary">sdpR2</name>
    <name evidence="5" type="ORF">EKD16_11675</name>
</gene>
<dbReference type="GO" id="GO:0003677">
    <property type="term" value="F:DNA binding"/>
    <property type="evidence" value="ECO:0007669"/>
    <property type="project" value="UniProtKB-KW"/>
</dbReference>
<dbReference type="InterPro" id="IPR036388">
    <property type="entry name" value="WH-like_DNA-bd_sf"/>
</dbReference>
<dbReference type="InterPro" id="IPR036390">
    <property type="entry name" value="WH_DNA-bd_sf"/>
</dbReference>
<dbReference type="InterPro" id="IPR001845">
    <property type="entry name" value="HTH_ArsR_DNA-bd_dom"/>
</dbReference>
<evidence type="ECO:0000259" key="4">
    <source>
        <dbReference type="PROSITE" id="PS50987"/>
    </source>
</evidence>
<evidence type="ECO:0000256" key="2">
    <source>
        <dbReference type="ARBA" id="ARBA00023125"/>
    </source>
</evidence>
<dbReference type="Gene3D" id="1.10.10.10">
    <property type="entry name" value="Winged helix-like DNA-binding domain superfamily/Winged helix DNA-binding domain"/>
    <property type="match status" value="1"/>
</dbReference>
<reference evidence="5 6" key="1">
    <citation type="submission" date="2019-02" db="EMBL/GenBank/DDBJ databases">
        <authorList>
            <person name="Khodamoradi S."/>
            <person name="Hahnke R.L."/>
            <person name="Kaempfer P."/>
            <person name="Schumann P."/>
            <person name="Rohde M."/>
            <person name="Steinert M."/>
            <person name="Luzhetskyy A."/>
            <person name="Wink J."/>
            <person name="Ruckert C."/>
        </authorList>
    </citation>
    <scope>NUCLEOTIDE SEQUENCE [LARGE SCALE GENOMIC DNA]</scope>
    <source>
        <strain evidence="5 6">M2</strain>
    </source>
</reference>
<dbReference type="SMART" id="SM00418">
    <property type="entry name" value="HTH_ARSR"/>
    <property type="match status" value="1"/>
</dbReference>
<sequence length="117" mass="13632">MVHIVGMERVFEVLAEPNRRRILDELRRGEAPVGDLVGRIGISQPAVSKHLRTLREAGLVEVRADAQRRLYRLRTEPLRELDAWLEPYRMLWESRLDDLERHLATMDDDPARPPEDG</sequence>
<dbReference type="InterPro" id="IPR011991">
    <property type="entry name" value="ArsR-like_HTH"/>
</dbReference>
<evidence type="ECO:0000256" key="3">
    <source>
        <dbReference type="ARBA" id="ARBA00023163"/>
    </source>
</evidence>
<organism evidence="5 6">
    <name type="scientific">Streptomonospora litoralis</name>
    <dbReference type="NCBI Taxonomy" id="2498135"/>
    <lineage>
        <taxon>Bacteria</taxon>
        <taxon>Bacillati</taxon>
        <taxon>Actinomycetota</taxon>
        <taxon>Actinomycetes</taxon>
        <taxon>Streptosporangiales</taxon>
        <taxon>Nocardiopsidaceae</taxon>
        <taxon>Streptomonospora</taxon>
    </lineage>
</organism>
<dbReference type="PROSITE" id="PS50987">
    <property type="entry name" value="HTH_ARSR_2"/>
    <property type="match status" value="1"/>
</dbReference>
<dbReference type="PANTHER" id="PTHR33154:SF33">
    <property type="entry name" value="TRANSCRIPTIONAL REPRESSOR SDPR"/>
    <property type="match status" value="1"/>
</dbReference>
<dbReference type="PANTHER" id="PTHR33154">
    <property type="entry name" value="TRANSCRIPTIONAL REGULATOR, ARSR FAMILY"/>
    <property type="match status" value="1"/>
</dbReference>
<dbReference type="KEGG" id="strr:EKD16_11675"/>
<dbReference type="NCBIfam" id="NF033788">
    <property type="entry name" value="HTH_metalloreg"/>
    <property type="match status" value="1"/>
</dbReference>
<dbReference type="CDD" id="cd00090">
    <property type="entry name" value="HTH_ARSR"/>
    <property type="match status" value="1"/>
</dbReference>
<proteinExistence type="predicted"/>
<name>A0A4P6Q0P5_9ACTN</name>
<keyword evidence="1" id="KW-0805">Transcription regulation</keyword>
<dbReference type="GO" id="GO:0003700">
    <property type="term" value="F:DNA-binding transcription factor activity"/>
    <property type="evidence" value="ECO:0007669"/>
    <property type="project" value="InterPro"/>
</dbReference>
<dbReference type="EMBL" id="CP036455">
    <property type="protein sequence ID" value="QBI54118.1"/>
    <property type="molecule type" value="Genomic_DNA"/>
</dbReference>
<evidence type="ECO:0000256" key="1">
    <source>
        <dbReference type="ARBA" id="ARBA00023015"/>
    </source>
</evidence>
<keyword evidence="6" id="KW-1185">Reference proteome</keyword>
<keyword evidence="3" id="KW-0804">Transcription</keyword>
<dbReference type="PRINTS" id="PR00778">
    <property type="entry name" value="HTHARSR"/>
</dbReference>
<dbReference type="SUPFAM" id="SSF46785">
    <property type="entry name" value="Winged helix' DNA-binding domain"/>
    <property type="match status" value="1"/>
</dbReference>
<keyword evidence="2" id="KW-0238">DNA-binding</keyword>
<dbReference type="InterPro" id="IPR051081">
    <property type="entry name" value="HTH_MetalResp_TranReg"/>
</dbReference>
<protein>
    <submittedName>
        <fullName evidence="5">Transcriptional repressor SdpR</fullName>
    </submittedName>
</protein>
<dbReference type="AlphaFoldDB" id="A0A4P6Q0P5"/>
<dbReference type="Proteomes" id="UP000292235">
    <property type="component" value="Chromosome"/>
</dbReference>
<evidence type="ECO:0000313" key="5">
    <source>
        <dbReference type="EMBL" id="QBI54118.1"/>
    </source>
</evidence>
<feature type="domain" description="HTH arsR-type" evidence="4">
    <location>
        <begin position="1"/>
        <end position="93"/>
    </location>
</feature>
<evidence type="ECO:0000313" key="6">
    <source>
        <dbReference type="Proteomes" id="UP000292235"/>
    </source>
</evidence>
<dbReference type="Pfam" id="PF01022">
    <property type="entry name" value="HTH_5"/>
    <property type="match status" value="1"/>
</dbReference>
<accession>A0A4P6Q0P5</accession>